<evidence type="ECO:0000313" key="2">
    <source>
        <dbReference type="Proteomes" id="UP001501371"/>
    </source>
</evidence>
<gene>
    <name evidence="1" type="ORF">GCM10009654_59410</name>
</gene>
<keyword evidence="2" id="KW-1185">Reference proteome</keyword>
<accession>A0ABN1V4H4</accession>
<comment type="caution">
    <text evidence="1">The sequence shown here is derived from an EMBL/GenBank/DDBJ whole genome shotgun (WGS) entry which is preliminary data.</text>
</comment>
<dbReference type="Proteomes" id="UP001501371">
    <property type="component" value="Unassembled WGS sequence"/>
</dbReference>
<sequence length="186" mass="20066">MHHLRIDHRLPALRGVLKRSAPNHGAPSKGGIMATAVVPPPVTDPTSGPVRSVREIVSAELWDKQVGLLVRDYPYDSIMAARVLGQGYAYLLTAMKHRGASPGLAPSRLVDIGVHTIILDTVAYAELCDRFNGGRFLHHVPKVEMKNDGSVMTTAHIIASDGWEVDLSLWADAADCGPCHPGNDSH</sequence>
<protein>
    <submittedName>
        <fullName evidence="1">Uncharacterized protein</fullName>
    </submittedName>
</protein>
<organism evidence="1 2">
    <name type="scientific">Streptomyces hebeiensis</name>
    <dbReference type="NCBI Taxonomy" id="229486"/>
    <lineage>
        <taxon>Bacteria</taxon>
        <taxon>Bacillati</taxon>
        <taxon>Actinomycetota</taxon>
        <taxon>Actinomycetes</taxon>
        <taxon>Kitasatosporales</taxon>
        <taxon>Streptomycetaceae</taxon>
        <taxon>Streptomyces</taxon>
    </lineage>
</organism>
<evidence type="ECO:0000313" key="1">
    <source>
        <dbReference type="EMBL" id="GAA1194412.1"/>
    </source>
</evidence>
<dbReference type="EMBL" id="BAAAKV010000073">
    <property type="protein sequence ID" value="GAA1194412.1"/>
    <property type="molecule type" value="Genomic_DNA"/>
</dbReference>
<proteinExistence type="predicted"/>
<reference evidence="1 2" key="1">
    <citation type="journal article" date="2019" name="Int. J. Syst. Evol. Microbiol.">
        <title>The Global Catalogue of Microorganisms (GCM) 10K type strain sequencing project: providing services to taxonomists for standard genome sequencing and annotation.</title>
        <authorList>
            <consortium name="The Broad Institute Genomics Platform"/>
            <consortium name="The Broad Institute Genome Sequencing Center for Infectious Disease"/>
            <person name="Wu L."/>
            <person name="Ma J."/>
        </authorList>
    </citation>
    <scope>NUCLEOTIDE SEQUENCE [LARGE SCALE GENOMIC DNA]</scope>
    <source>
        <strain evidence="1 2">JCM 12696</strain>
    </source>
</reference>
<name>A0ABN1V4H4_9ACTN</name>